<dbReference type="SUPFAM" id="SSF56988">
    <property type="entry name" value="Anthrax protective antigen"/>
    <property type="match status" value="1"/>
</dbReference>
<protein>
    <recommendedName>
        <fullName evidence="1">PA14 domain-containing protein</fullName>
    </recommendedName>
</protein>
<dbReference type="InterPro" id="IPR036116">
    <property type="entry name" value="FN3_sf"/>
</dbReference>
<name>X1RG16_9ZZZZ</name>
<dbReference type="AlphaFoldDB" id="X1RG16"/>
<accession>X1RG16</accession>
<reference evidence="2" key="1">
    <citation type="journal article" date="2014" name="Front. Microbiol.">
        <title>High frequency of phylogenetically diverse reductive dehalogenase-homologous genes in deep subseafloor sedimentary metagenomes.</title>
        <authorList>
            <person name="Kawai M."/>
            <person name="Futagami T."/>
            <person name="Toyoda A."/>
            <person name="Takaki Y."/>
            <person name="Nishi S."/>
            <person name="Hori S."/>
            <person name="Arai W."/>
            <person name="Tsubouchi T."/>
            <person name="Morono Y."/>
            <person name="Uchiyama I."/>
            <person name="Ito T."/>
            <person name="Fujiyama A."/>
            <person name="Inagaki F."/>
            <person name="Takami H."/>
        </authorList>
    </citation>
    <scope>NUCLEOTIDE SEQUENCE</scope>
    <source>
        <strain evidence="2">Expedition CK06-06</strain>
    </source>
</reference>
<dbReference type="Pfam" id="PF07691">
    <property type="entry name" value="PA14"/>
    <property type="match status" value="1"/>
</dbReference>
<feature type="non-terminal residue" evidence="2">
    <location>
        <position position="213"/>
    </location>
</feature>
<dbReference type="SUPFAM" id="SSF49265">
    <property type="entry name" value="Fibronectin type III"/>
    <property type="match status" value="1"/>
</dbReference>
<comment type="caution">
    <text evidence="2">The sequence shown here is derived from an EMBL/GenBank/DDBJ whole genome shotgun (WGS) entry which is preliminary data.</text>
</comment>
<dbReference type="PROSITE" id="PS51820">
    <property type="entry name" value="PA14"/>
    <property type="match status" value="1"/>
</dbReference>
<gene>
    <name evidence="2" type="ORF">S06H3_58404</name>
</gene>
<dbReference type="InterPro" id="IPR013783">
    <property type="entry name" value="Ig-like_fold"/>
</dbReference>
<proteinExistence type="predicted"/>
<dbReference type="EMBL" id="BARV01037803">
    <property type="protein sequence ID" value="GAI54519.1"/>
    <property type="molecule type" value="Genomic_DNA"/>
</dbReference>
<sequence length="213" mass="22993">LTLPKNSITTIALTTSLDTTPPAAPTNLMAAAGDEITWLDWDDNSEGDLAGYDIYRSTTPGSYSDPLNDSLLDSSDYTDNDVNNGMTYYYAVKAVDTSTNESNYSNEVSASPSSAIGAMGTILREWWMGITGSSVSDLTLDPNFPHNPTNTEQIKSFEGPTNWADSYGARISGYLYPPATGSYTFWIASDANSELWLSTDGNPQNASLIKGEF</sequence>
<evidence type="ECO:0000259" key="1">
    <source>
        <dbReference type="PROSITE" id="PS51820"/>
    </source>
</evidence>
<dbReference type="InterPro" id="IPR011658">
    <property type="entry name" value="PA14_dom"/>
</dbReference>
<organism evidence="2">
    <name type="scientific">marine sediment metagenome</name>
    <dbReference type="NCBI Taxonomy" id="412755"/>
    <lineage>
        <taxon>unclassified sequences</taxon>
        <taxon>metagenomes</taxon>
        <taxon>ecological metagenomes</taxon>
    </lineage>
</organism>
<dbReference type="InterPro" id="IPR037524">
    <property type="entry name" value="PA14/GLEYA"/>
</dbReference>
<feature type="domain" description="PA14" evidence="1">
    <location>
        <begin position="99"/>
        <end position="213"/>
    </location>
</feature>
<evidence type="ECO:0000313" key="2">
    <source>
        <dbReference type="EMBL" id="GAI54519.1"/>
    </source>
</evidence>
<dbReference type="Gene3D" id="2.60.40.10">
    <property type="entry name" value="Immunoglobulins"/>
    <property type="match status" value="1"/>
</dbReference>
<feature type="non-terminal residue" evidence="2">
    <location>
        <position position="1"/>
    </location>
</feature>